<evidence type="ECO:0000313" key="3">
    <source>
        <dbReference type="Proteomes" id="UP001500957"/>
    </source>
</evidence>
<dbReference type="RefSeq" id="WP_344602353.1">
    <property type="nucleotide sequence ID" value="NZ_BAAAHE010000008.1"/>
</dbReference>
<gene>
    <name evidence="2" type="ORF">GCM10009547_10430</name>
</gene>
<comment type="caution">
    <text evidence="2">The sequence shown here is derived from an EMBL/GenBank/DDBJ whole genome shotgun (WGS) entry which is preliminary data.</text>
</comment>
<feature type="compositionally biased region" description="Basic and acidic residues" evidence="1">
    <location>
        <begin position="27"/>
        <end position="37"/>
    </location>
</feature>
<protein>
    <recommendedName>
        <fullName evidence="4">DUF2336 domain-containing protein</fullName>
    </recommendedName>
</protein>
<evidence type="ECO:0000313" key="2">
    <source>
        <dbReference type="EMBL" id="GAA0610323.1"/>
    </source>
</evidence>
<feature type="region of interest" description="Disordered" evidence="1">
    <location>
        <begin position="1"/>
        <end position="37"/>
    </location>
</feature>
<reference evidence="2 3" key="1">
    <citation type="journal article" date="2019" name="Int. J. Syst. Evol. Microbiol.">
        <title>The Global Catalogue of Microorganisms (GCM) 10K type strain sequencing project: providing services to taxonomists for standard genome sequencing and annotation.</title>
        <authorList>
            <consortium name="The Broad Institute Genomics Platform"/>
            <consortium name="The Broad Institute Genome Sequencing Center for Infectious Disease"/>
            <person name="Wu L."/>
            <person name="Ma J."/>
        </authorList>
    </citation>
    <scope>NUCLEOTIDE SEQUENCE [LARGE SCALE GENOMIC DNA]</scope>
    <source>
        <strain evidence="2 3">JCM 10671</strain>
    </source>
</reference>
<feature type="compositionally biased region" description="Low complexity" evidence="1">
    <location>
        <begin position="10"/>
        <end position="26"/>
    </location>
</feature>
<accession>A0ABN1GFM6</accession>
<evidence type="ECO:0000256" key="1">
    <source>
        <dbReference type="SAM" id="MobiDB-lite"/>
    </source>
</evidence>
<sequence>MTAPVAGADAIPASAPTTEPAATADPAADRAGDRAGDRAAEIADTTAKIALYARVSRIAAAERDPRVAVGAAWATDVLTVQQLLAERAPAESDAAHQRFLAVATAVGAAVSGAPATGEPEPRARDAREVVVAARRRMLGVFDASAAALIAERLTDLEHLAELPPAVGKALPAPGDALKWRAREIGPSGLIDQLRLDASDGRLIAEALLAAGYRRDAARQMCLADVAEVEAYLVEASVAVGDDALLLADVRRGALVFLLSEAAERPVDVAAARAGVWAAVRAALPPAEVERLAPRLGRTRTAA</sequence>
<keyword evidence="3" id="KW-1185">Reference proteome</keyword>
<evidence type="ECO:0008006" key="4">
    <source>
        <dbReference type="Google" id="ProtNLM"/>
    </source>
</evidence>
<dbReference type="EMBL" id="BAAAHE010000008">
    <property type="protein sequence ID" value="GAA0610323.1"/>
    <property type="molecule type" value="Genomic_DNA"/>
</dbReference>
<organism evidence="2 3">
    <name type="scientific">Sporichthya brevicatena</name>
    <dbReference type="NCBI Taxonomy" id="171442"/>
    <lineage>
        <taxon>Bacteria</taxon>
        <taxon>Bacillati</taxon>
        <taxon>Actinomycetota</taxon>
        <taxon>Actinomycetes</taxon>
        <taxon>Sporichthyales</taxon>
        <taxon>Sporichthyaceae</taxon>
        <taxon>Sporichthya</taxon>
    </lineage>
</organism>
<name>A0ABN1GFM6_9ACTN</name>
<dbReference type="Proteomes" id="UP001500957">
    <property type="component" value="Unassembled WGS sequence"/>
</dbReference>
<proteinExistence type="predicted"/>